<sequence length="139" mass="15728">MFFRHRRIEIGGMIYMFVVRQPREGSHTWASSTKETMLIGVNMCMHSVTGRILELPNKDGGLLSISIHNPTLVQHNALNHRLRERKLDKASEIESTSGRSYPGRPFMLGIPFRAPPPTRGDSQKGLRIQVVCTPYSVVE</sequence>
<dbReference type="GeneID" id="24164632"/>
<protein>
    <submittedName>
        <fullName evidence="1">Uncharacterized protein</fullName>
    </submittedName>
</protein>
<proteinExistence type="predicted"/>
<dbReference type="KEGG" id="cim:CIMG_13005"/>
<organism evidence="1 2">
    <name type="scientific">Coccidioides immitis (strain RS)</name>
    <name type="common">Valley fever fungus</name>
    <dbReference type="NCBI Taxonomy" id="246410"/>
    <lineage>
        <taxon>Eukaryota</taxon>
        <taxon>Fungi</taxon>
        <taxon>Dikarya</taxon>
        <taxon>Ascomycota</taxon>
        <taxon>Pezizomycotina</taxon>
        <taxon>Eurotiomycetes</taxon>
        <taxon>Eurotiomycetidae</taxon>
        <taxon>Onygenales</taxon>
        <taxon>Onygenaceae</taxon>
        <taxon>Coccidioides</taxon>
    </lineage>
</organism>
<dbReference type="RefSeq" id="XP_004445303.1">
    <property type="nucleotide sequence ID" value="XM_004445246.1"/>
</dbReference>
<dbReference type="EMBL" id="GG704912">
    <property type="protein sequence ID" value="KJF60487.1"/>
    <property type="molecule type" value="Genomic_DNA"/>
</dbReference>
<accession>A0A0D8JT67</accession>
<name>A0A0D8JT67_COCIM</name>
<evidence type="ECO:0000313" key="1">
    <source>
        <dbReference type="EMBL" id="KJF60487.1"/>
    </source>
</evidence>
<gene>
    <name evidence="1" type="ORF">CIMG_13005</name>
</gene>
<reference evidence="2" key="1">
    <citation type="journal article" date="2009" name="Genome Res.">
        <title>Comparative genomic analyses of the human fungal pathogens Coccidioides and their relatives.</title>
        <authorList>
            <person name="Sharpton T.J."/>
            <person name="Stajich J.E."/>
            <person name="Rounsley S.D."/>
            <person name="Gardner M.J."/>
            <person name="Wortman J.R."/>
            <person name="Jordar V.S."/>
            <person name="Maiti R."/>
            <person name="Kodira C.D."/>
            <person name="Neafsey D.E."/>
            <person name="Zeng Q."/>
            <person name="Hung C.-Y."/>
            <person name="McMahan C."/>
            <person name="Muszewska A."/>
            <person name="Grynberg M."/>
            <person name="Mandel M.A."/>
            <person name="Kellner E.M."/>
            <person name="Barker B.M."/>
            <person name="Galgiani J.N."/>
            <person name="Orbach M.J."/>
            <person name="Kirkland T.N."/>
            <person name="Cole G.T."/>
            <person name="Henn M.R."/>
            <person name="Birren B.W."/>
            <person name="Taylor J.W."/>
        </authorList>
    </citation>
    <scope>NUCLEOTIDE SEQUENCE [LARGE SCALE GENOMIC DNA]</scope>
    <source>
        <strain evidence="2">RS</strain>
    </source>
</reference>
<dbReference type="Proteomes" id="UP000001261">
    <property type="component" value="Unassembled WGS sequence"/>
</dbReference>
<evidence type="ECO:0000313" key="2">
    <source>
        <dbReference type="Proteomes" id="UP000001261"/>
    </source>
</evidence>
<keyword evidence="2" id="KW-1185">Reference proteome</keyword>
<reference evidence="2" key="2">
    <citation type="journal article" date="2010" name="Genome Res.">
        <title>Population genomic sequencing of Coccidioides fungi reveals recent hybridization and transposon control.</title>
        <authorList>
            <person name="Neafsey D.E."/>
            <person name="Barker B.M."/>
            <person name="Sharpton T.J."/>
            <person name="Stajich J.E."/>
            <person name="Park D.J."/>
            <person name="Whiston E."/>
            <person name="Hung C.-Y."/>
            <person name="McMahan C."/>
            <person name="White J."/>
            <person name="Sykes S."/>
            <person name="Heiman D."/>
            <person name="Young S."/>
            <person name="Zeng Q."/>
            <person name="Abouelleil A."/>
            <person name="Aftuck L."/>
            <person name="Bessette D."/>
            <person name="Brown A."/>
            <person name="FitzGerald M."/>
            <person name="Lui A."/>
            <person name="Macdonald J.P."/>
            <person name="Priest M."/>
            <person name="Orbach M.J."/>
            <person name="Galgiani J.N."/>
            <person name="Kirkland T.N."/>
            <person name="Cole G.T."/>
            <person name="Birren B.W."/>
            <person name="Henn M.R."/>
            <person name="Taylor J.W."/>
            <person name="Rounsley S.D."/>
        </authorList>
    </citation>
    <scope>GENOME REANNOTATION</scope>
    <source>
        <strain evidence="2">RS</strain>
    </source>
</reference>
<dbReference type="InParanoid" id="A0A0D8JT67"/>
<dbReference type="AlphaFoldDB" id="A0A0D8JT67"/>
<dbReference type="VEuPathDB" id="FungiDB:CIMG_13005"/>